<dbReference type="EMBL" id="FUIG01000046">
    <property type="protein sequence ID" value="SJM33929.1"/>
    <property type="molecule type" value="Genomic_DNA"/>
</dbReference>
<dbReference type="AlphaFoldDB" id="A0A2P9AS02"/>
<keyword evidence="2" id="KW-1185">Reference proteome</keyword>
<sequence length="253" mass="28095">MRFSEFQPRHVLCLLGRQGRFFELCRLIQSAIDNFAPGFEIDTKFSQEAPDDRMAVSFDVSWDRVHEGARTEKDEEAVLEHGCVIYVLGPHMDAENAVETSANALRLIVHALDNGATAAKGESAGVAHGAARWKQLGRDAEHHKEGVALARLCRLAFSRRPLSDGEFLCSVGFHLIGLPEVFVPRSLSDDELVLSSIIDSIAEEIFTEGVEMVLARHGAMLLPIDEYDEHDFKYNPYGAIYLSPGIKLDSQIN</sequence>
<dbReference type="Proteomes" id="UP000245698">
    <property type="component" value="Unassembled WGS sequence"/>
</dbReference>
<evidence type="ECO:0008006" key="3">
    <source>
        <dbReference type="Google" id="ProtNLM"/>
    </source>
</evidence>
<accession>A0A2P9AS02</accession>
<evidence type="ECO:0000313" key="2">
    <source>
        <dbReference type="Proteomes" id="UP000245698"/>
    </source>
</evidence>
<dbReference type="RefSeq" id="WP_123150552.1">
    <property type="nucleotide sequence ID" value="NZ_FUIG01000046.1"/>
</dbReference>
<proteinExistence type="predicted"/>
<name>A0A2P9AS02_9HYPH</name>
<evidence type="ECO:0000313" key="1">
    <source>
        <dbReference type="EMBL" id="SJM33929.1"/>
    </source>
</evidence>
<protein>
    <recommendedName>
        <fullName evidence="3">DUF4261 domain-containing protein</fullName>
    </recommendedName>
</protein>
<organism evidence="1 2">
    <name type="scientific">Mesorhizobium delmotii</name>
    <dbReference type="NCBI Taxonomy" id="1631247"/>
    <lineage>
        <taxon>Bacteria</taxon>
        <taxon>Pseudomonadati</taxon>
        <taxon>Pseudomonadota</taxon>
        <taxon>Alphaproteobacteria</taxon>
        <taxon>Hyphomicrobiales</taxon>
        <taxon>Phyllobacteriaceae</taxon>
        <taxon>Mesorhizobium</taxon>
    </lineage>
</organism>
<reference evidence="2" key="1">
    <citation type="submission" date="2016-12" db="EMBL/GenBank/DDBJ databases">
        <authorList>
            <person name="Brunel B."/>
        </authorList>
    </citation>
    <scope>NUCLEOTIDE SEQUENCE [LARGE SCALE GENOMIC DNA]</scope>
</reference>
<gene>
    <name evidence="1" type="ORF">BQ8482_380112</name>
</gene>